<evidence type="ECO:0000256" key="2">
    <source>
        <dbReference type="SAM" id="SignalP"/>
    </source>
</evidence>
<feature type="region of interest" description="Disordered" evidence="1">
    <location>
        <begin position="23"/>
        <end position="110"/>
    </location>
</feature>
<dbReference type="RefSeq" id="WP_061995809.1">
    <property type="nucleotide sequence ID" value="NZ_JAAGPU010000023.1"/>
</dbReference>
<dbReference type="EMBL" id="JAAGPU010000023">
    <property type="protein sequence ID" value="NEU05624.1"/>
    <property type="molecule type" value="Genomic_DNA"/>
</dbReference>
<keyword evidence="2" id="KW-0732">Signal</keyword>
<feature type="chain" id="PRO_5026995496" description="Lipoprotein" evidence="2">
    <location>
        <begin position="23"/>
        <end position="249"/>
    </location>
</feature>
<protein>
    <recommendedName>
        <fullName evidence="5">Lipoprotein</fullName>
    </recommendedName>
</protein>
<reference evidence="3 4" key="1">
    <citation type="submission" date="2020-02" db="EMBL/GenBank/DDBJ databases">
        <title>Genome assembly of a novel Clostridium senegalense strain.</title>
        <authorList>
            <person name="Gupta T.B."/>
            <person name="Jauregui R."/>
            <person name="Maclean P."/>
            <person name="Nawarathana A."/>
            <person name="Brightwell G."/>
        </authorList>
    </citation>
    <scope>NUCLEOTIDE SEQUENCE [LARGE SCALE GENOMIC DNA]</scope>
    <source>
        <strain evidence="3 4">AGRFS4</strain>
    </source>
</reference>
<dbReference type="InterPro" id="IPR031841">
    <property type="entry name" value="Endopep_inhib"/>
</dbReference>
<dbReference type="Pfam" id="PF16800">
    <property type="entry name" value="Endopep_inhib"/>
    <property type="match status" value="1"/>
</dbReference>
<dbReference type="Gene3D" id="3.10.450.420">
    <property type="match status" value="1"/>
</dbReference>
<name>A0A6M0H5U8_9CLOT</name>
<evidence type="ECO:0000313" key="3">
    <source>
        <dbReference type="EMBL" id="NEU05624.1"/>
    </source>
</evidence>
<comment type="caution">
    <text evidence="3">The sequence shown here is derived from an EMBL/GenBank/DDBJ whole genome shotgun (WGS) entry which is preliminary data.</text>
</comment>
<keyword evidence="4" id="KW-1185">Reference proteome</keyword>
<feature type="signal peptide" evidence="2">
    <location>
        <begin position="1"/>
        <end position="22"/>
    </location>
</feature>
<sequence length="249" mass="28170">MKKLICILISLCTITFIGCSNNSNENLKPKDTSKAVNLQTKKDSSKKDVSNSTNKKEAIPSKDASKSNDSSKDVETIVNNLSKEDDSNNENTSNSEKANPETVKESPSISESEIMNLINNGEQALRSIFKGSAYYSKNIIIKNDVYYGEVTDFNSREEMADSLKPYFTNETINSLLDKYLITEDGKLYFTIGDAGRRVNYADSQRNIEYNENQITVTFSRVYSENDIGKEVKTLQLIDGKWLFTNFWYV</sequence>
<evidence type="ECO:0000313" key="4">
    <source>
        <dbReference type="Proteomes" id="UP000481872"/>
    </source>
</evidence>
<feature type="compositionally biased region" description="Basic and acidic residues" evidence="1">
    <location>
        <begin position="40"/>
        <end position="75"/>
    </location>
</feature>
<organism evidence="3 4">
    <name type="scientific">Clostridium senegalense</name>
    <dbReference type="NCBI Taxonomy" id="1465809"/>
    <lineage>
        <taxon>Bacteria</taxon>
        <taxon>Bacillati</taxon>
        <taxon>Bacillota</taxon>
        <taxon>Clostridia</taxon>
        <taxon>Eubacteriales</taxon>
        <taxon>Clostridiaceae</taxon>
        <taxon>Clostridium</taxon>
    </lineage>
</organism>
<evidence type="ECO:0000256" key="1">
    <source>
        <dbReference type="SAM" id="MobiDB-lite"/>
    </source>
</evidence>
<dbReference type="PROSITE" id="PS51257">
    <property type="entry name" value="PROKAR_LIPOPROTEIN"/>
    <property type="match status" value="1"/>
</dbReference>
<accession>A0A6M0H5U8</accession>
<evidence type="ECO:0008006" key="5">
    <source>
        <dbReference type="Google" id="ProtNLM"/>
    </source>
</evidence>
<dbReference type="AlphaFoldDB" id="A0A6M0H5U8"/>
<proteinExistence type="predicted"/>
<dbReference type="Proteomes" id="UP000481872">
    <property type="component" value="Unassembled WGS sequence"/>
</dbReference>
<dbReference type="InterPro" id="IPR053749">
    <property type="entry name" value="TA_system-associated_sf"/>
</dbReference>
<gene>
    <name evidence="3" type="ORF">G3M99_12315</name>
</gene>